<name>A0ABY0TIJ6_9PROT</name>
<reference evidence="1 2" key="1">
    <citation type="submission" date="2016-10" db="EMBL/GenBank/DDBJ databases">
        <authorList>
            <person name="Varghese N."/>
            <person name="Submissions S."/>
        </authorList>
    </citation>
    <scope>NUCLEOTIDE SEQUENCE [LARGE SCALE GENOMIC DNA]</scope>
    <source>
        <strain evidence="1 2">Nl1</strain>
    </source>
</reference>
<proteinExistence type="predicted"/>
<evidence type="ECO:0000313" key="1">
    <source>
        <dbReference type="EMBL" id="SDQ89185.1"/>
    </source>
</evidence>
<keyword evidence="2" id="KW-1185">Reference proteome</keyword>
<protein>
    <submittedName>
        <fullName evidence="1">Uncharacterized protein</fullName>
    </submittedName>
</protein>
<dbReference type="Proteomes" id="UP000183471">
    <property type="component" value="Unassembled WGS sequence"/>
</dbReference>
<organism evidence="1 2">
    <name type="scientific">Nitrosospira multiformis</name>
    <dbReference type="NCBI Taxonomy" id="1231"/>
    <lineage>
        <taxon>Bacteria</taxon>
        <taxon>Pseudomonadati</taxon>
        <taxon>Pseudomonadota</taxon>
        <taxon>Betaproteobacteria</taxon>
        <taxon>Nitrosomonadales</taxon>
        <taxon>Nitrosomonadaceae</taxon>
        <taxon>Nitrosospira</taxon>
    </lineage>
</organism>
<sequence length="38" mass="4290">MSPPVLVAIRILEKLNKVCPTYRPKFDVALSVARVIDH</sequence>
<gene>
    <name evidence="1" type="ORF">SAMN05216402_2713</name>
</gene>
<comment type="caution">
    <text evidence="1">The sequence shown here is derived from an EMBL/GenBank/DDBJ whole genome shotgun (WGS) entry which is preliminary data.</text>
</comment>
<accession>A0ABY0TIJ6</accession>
<evidence type="ECO:0000313" key="2">
    <source>
        <dbReference type="Proteomes" id="UP000183471"/>
    </source>
</evidence>
<dbReference type="EMBL" id="FNKY01000001">
    <property type="protein sequence ID" value="SDQ89185.1"/>
    <property type="molecule type" value="Genomic_DNA"/>
</dbReference>